<organism evidence="2 3">
    <name type="scientific">Lyophyllum shimeji</name>
    <name type="common">Hon-shimeji</name>
    <name type="synonym">Tricholoma shimeji</name>
    <dbReference type="NCBI Taxonomy" id="47721"/>
    <lineage>
        <taxon>Eukaryota</taxon>
        <taxon>Fungi</taxon>
        <taxon>Dikarya</taxon>
        <taxon>Basidiomycota</taxon>
        <taxon>Agaricomycotina</taxon>
        <taxon>Agaricomycetes</taxon>
        <taxon>Agaricomycetidae</taxon>
        <taxon>Agaricales</taxon>
        <taxon>Tricholomatineae</taxon>
        <taxon>Lyophyllaceae</taxon>
        <taxon>Lyophyllum</taxon>
    </lineage>
</organism>
<gene>
    <name evidence="2" type="ORF">LshimejAT787_1000430</name>
</gene>
<evidence type="ECO:0000313" key="3">
    <source>
        <dbReference type="Proteomes" id="UP001063166"/>
    </source>
</evidence>
<name>A0A9P3PSW8_LYOSH</name>
<dbReference type="Proteomes" id="UP001063166">
    <property type="component" value="Unassembled WGS sequence"/>
</dbReference>
<accession>A0A9P3PSW8</accession>
<feature type="compositionally biased region" description="Basic and acidic residues" evidence="1">
    <location>
        <begin position="41"/>
        <end position="59"/>
    </location>
</feature>
<dbReference type="AlphaFoldDB" id="A0A9P3PSW8"/>
<keyword evidence="3" id="KW-1185">Reference proteome</keyword>
<proteinExistence type="predicted"/>
<reference evidence="2" key="1">
    <citation type="submission" date="2022-07" db="EMBL/GenBank/DDBJ databases">
        <title>The genome of Lyophyllum shimeji provides insight into the initial evolution of ectomycorrhizal fungal genome.</title>
        <authorList>
            <person name="Kobayashi Y."/>
            <person name="Shibata T."/>
            <person name="Hirakawa H."/>
            <person name="Shigenobu S."/>
            <person name="Nishiyama T."/>
            <person name="Yamada A."/>
            <person name="Hasebe M."/>
            <person name="Kawaguchi M."/>
        </authorList>
    </citation>
    <scope>NUCLEOTIDE SEQUENCE</scope>
    <source>
        <strain evidence="2">AT787</strain>
    </source>
</reference>
<evidence type="ECO:0000313" key="2">
    <source>
        <dbReference type="EMBL" id="GLB41443.1"/>
    </source>
</evidence>
<sequence>MPAIFLCSCSLLMDSSQRQKSLGHQEVPAKLKRSIFDGRYEIPAKKNENPGRSRGEQSRLRRYVPAQKQIHVGETQEMRRVGWTAQLRYQQYEDGAERT</sequence>
<protein>
    <submittedName>
        <fullName evidence="2">Uncharacterized protein</fullName>
    </submittedName>
</protein>
<feature type="region of interest" description="Disordered" evidence="1">
    <location>
        <begin position="41"/>
        <end position="60"/>
    </location>
</feature>
<evidence type="ECO:0000256" key="1">
    <source>
        <dbReference type="SAM" id="MobiDB-lite"/>
    </source>
</evidence>
<comment type="caution">
    <text evidence="2">The sequence shown here is derived from an EMBL/GenBank/DDBJ whole genome shotgun (WGS) entry which is preliminary data.</text>
</comment>
<dbReference type="EMBL" id="BRPK01000010">
    <property type="protein sequence ID" value="GLB41443.1"/>
    <property type="molecule type" value="Genomic_DNA"/>
</dbReference>